<feature type="compositionally biased region" description="Low complexity" evidence="1">
    <location>
        <begin position="36"/>
        <end position="56"/>
    </location>
</feature>
<proteinExistence type="predicted"/>
<feature type="compositionally biased region" description="Polar residues" evidence="1">
    <location>
        <begin position="1"/>
        <end position="13"/>
    </location>
</feature>
<evidence type="ECO:0000313" key="3">
    <source>
        <dbReference type="WBParaSite" id="Csp11.Scaffold630.g18511.t1"/>
    </source>
</evidence>
<dbReference type="STRING" id="1561998.A0A1I7UR51"/>
<dbReference type="Proteomes" id="UP000095282">
    <property type="component" value="Unplaced"/>
</dbReference>
<accession>A0A1I7UR51</accession>
<dbReference type="eggNOG" id="KOG2502">
    <property type="taxonomic scope" value="Eukaryota"/>
</dbReference>
<organism evidence="2 3">
    <name type="scientific">Caenorhabditis tropicalis</name>
    <dbReference type="NCBI Taxonomy" id="1561998"/>
    <lineage>
        <taxon>Eukaryota</taxon>
        <taxon>Metazoa</taxon>
        <taxon>Ecdysozoa</taxon>
        <taxon>Nematoda</taxon>
        <taxon>Chromadorea</taxon>
        <taxon>Rhabditida</taxon>
        <taxon>Rhabditina</taxon>
        <taxon>Rhabditomorpha</taxon>
        <taxon>Rhabditoidea</taxon>
        <taxon>Rhabditidae</taxon>
        <taxon>Peloderinae</taxon>
        <taxon>Caenorhabditis</taxon>
    </lineage>
</organism>
<protein>
    <submittedName>
        <fullName evidence="3">Uncharacterized protein</fullName>
    </submittedName>
</protein>
<name>A0A1I7UR51_9PELO</name>
<evidence type="ECO:0000313" key="2">
    <source>
        <dbReference type="Proteomes" id="UP000095282"/>
    </source>
</evidence>
<reference evidence="3" key="1">
    <citation type="submission" date="2016-11" db="UniProtKB">
        <authorList>
            <consortium name="WormBaseParasite"/>
        </authorList>
    </citation>
    <scope>IDENTIFICATION</scope>
</reference>
<sequence length="211" mass="23128">MEGTNSWVEQNLQRQRKMLEDKQKQKRNQSAGSVRTTTSTASTTNTSFNMNSMSSSDYPTFDNSLPFSLSDSMSSNMSTPLIQAPPRAQSMGRQAPMPQQEPLISIESDLAAKLSRQNLSSVVVSDDEDDRNSYADSPWNNDVAESPMNSSTARLFEIAKEARGLSGRAISMLPTLVYSKSLTEETISLPDCFILFSEAVHERLSRGGGGA</sequence>
<dbReference type="WBParaSite" id="Csp11.Scaffold630.g18511.t1">
    <property type="protein sequence ID" value="Csp11.Scaffold630.g18511.t1"/>
    <property type="gene ID" value="Csp11.Scaffold630.g18511"/>
</dbReference>
<feature type="region of interest" description="Disordered" evidence="1">
    <location>
        <begin position="1"/>
        <end position="57"/>
    </location>
</feature>
<dbReference type="AlphaFoldDB" id="A0A1I7UR51"/>
<evidence type="ECO:0000256" key="1">
    <source>
        <dbReference type="SAM" id="MobiDB-lite"/>
    </source>
</evidence>
<feature type="region of interest" description="Disordered" evidence="1">
    <location>
        <begin position="121"/>
        <end position="146"/>
    </location>
</feature>
<keyword evidence="2" id="KW-1185">Reference proteome</keyword>